<proteinExistence type="predicted"/>
<keyword evidence="1" id="KW-0812">Transmembrane</keyword>
<evidence type="ECO:0008006" key="4">
    <source>
        <dbReference type="Google" id="ProtNLM"/>
    </source>
</evidence>
<feature type="transmembrane region" description="Helical" evidence="1">
    <location>
        <begin position="38"/>
        <end position="58"/>
    </location>
</feature>
<evidence type="ECO:0000313" key="3">
    <source>
        <dbReference type="Proteomes" id="UP000237344"/>
    </source>
</evidence>
<protein>
    <recommendedName>
        <fullName evidence="4">Tetratricopeptide repeat-like domain-containing protein</fullName>
    </recommendedName>
</protein>
<keyword evidence="1" id="KW-1133">Transmembrane helix</keyword>
<keyword evidence="1" id="KW-0472">Membrane</keyword>
<reference evidence="2 3" key="1">
    <citation type="submission" date="2018-01" db="EMBL/GenBank/DDBJ databases">
        <title>Draft Genome Sequence of Komagataeibacter maltaceti LMG 1529, a Vinegar Producing Acetic Acid Bacterium Isolated from Malt Vinegar Brewery Acetifiers.</title>
        <authorList>
            <person name="Zhang Q."/>
            <person name="Hollensteiner J."/>
            <person name="Poehlein A."/>
            <person name="Daniel R."/>
        </authorList>
    </citation>
    <scope>NUCLEOTIDE SEQUENCE [LARGE SCALE GENOMIC DNA]</scope>
    <source>
        <strain evidence="2 3">LMG 1529</strain>
    </source>
</reference>
<name>A0A2S3W115_9PROT</name>
<dbReference type="Proteomes" id="UP000237344">
    <property type="component" value="Unassembled WGS sequence"/>
</dbReference>
<dbReference type="AlphaFoldDB" id="A0A2S3W115"/>
<sequence>MHPARQQAESGLNVADDIFREVDEEMRAERLRALARRYMMLAGVIVVAICIGGGAWQYNAWRVQQADQASADAYFAALKNATAAHAPDGDVTALNAQQKTALTQLETLEKTARPPLRALSRMERAALLVNSGDTTQALALWAQVNADQAADPTISSLAGLLWVQHQIDTADPAMLRSRLALLDGAQQPWRGLALECEALLDLRQGHEDDARHRLERLSMDMNVSDGVRTRADGLLQTLGTGHAGG</sequence>
<organism evidence="2 3">
    <name type="scientific">Novacetimonas maltaceti</name>
    <dbReference type="NCBI Taxonomy" id="1203393"/>
    <lineage>
        <taxon>Bacteria</taxon>
        <taxon>Pseudomonadati</taxon>
        <taxon>Pseudomonadota</taxon>
        <taxon>Alphaproteobacteria</taxon>
        <taxon>Acetobacterales</taxon>
        <taxon>Acetobacteraceae</taxon>
        <taxon>Novacetimonas</taxon>
    </lineage>
</organism>
<evidence type="ECO:0000313" key="2">
    <source>
        <dbReference type="EMBL" id="POF62537.1"/>
    </source>
</evidence>
<keyword evidence="3" id="KW-1185">Reference proteome</keyword>
<evidence type="ECO:0000256" key="1">
    <source>
        <dbReference type="SAM" id="Phobius"/>
    </source>
</evidence>
<accession>A0A2S3W115</accession>
<gene>
    <name evidence="2" type="ORF">KMAL_18310</name>
</gene>
<dbReference type="EMBL" id="POTC01000022">
    <property type="protein sequence ID" value="POF62537.1"/>
    <property type="molecule type" value="Genomic_DNA"/>
</dbReference>
<comment type="caution">
    <text evidence="2">The sequence shown here is derived from an EMBL/GenBank/DDBJ whole genome shotgun (WGS) entry which is preliminary data.</text>
</comment>